<comment type="caution">
    <text evidence="2">The sequence shown here is derived from an EMBL/GenBank/DDBJ whole genome shotgun (WGS) entry which is preliminary data.</text>
</comment>
<evidence type="ECO:0000313" key="3">
    <source>
        <dbReference type="Proteomes" id="UP000178622"/>
    </source>
</evidence>
<proteinExistence type="predicted"/>
<accession>A0A1E8GKM7</accession>
<dbReference type="STRING" id="1859473.BG261_06305"/>
<dbReference type="GO" id="GO:0008081">
    <property type="term" value="F:phosphoric diester hydrolase activity"/>
    <property type="evidence" value="ECO:0007669"/>
    <property type="project" value="InterPro"/>
</dbReference>
<sequence>MHKGKKIIAHRGLPVLAPENTMGGFKLMEKYNVDWFETDVTSTSDGELVIIHDDYLDRTTNKSGEVSRMNYSEIEDADTGFWFSSKYDGEKLPTMRDIVDFVNETKINLNIELKGITGPEGNKLADGLVYKLKDLLDQIDPSVEIIISSFNSIMLAKMHNIAPEYEYAILFEQHTLYPDWQLIADACGAKTVHLESERLTYDMISEIKKRGYNVNVWTVNDHGRANELFNWGVDGIFTDVADTFVGEKGE</sequence>
<dbReference type="GO" id="GO:0006629">
    <property type="term" value="P:lipid metabolic process"/>
    <property type="evidence" value="ECO:0007669"/>
    <property type="project" value="InterPro"/>
</dbReference>
<dbReference type="SUPFAM" id="SSF51695">
    <property type="entry name" value="PLC-like phosphodiesterases"/>
    <property type="match status" value="1"/>
</dbReference>
<dbReference type="AlphaFoldDB" id="A0A1E8GKM7"/>
<name>A0A1E8GKM7_9LACT</name>
<dbReference type="PANTHER" id="PTHR46211:SF14">
    <property type="entry name" value="GLYCEROPHOSPHODIESTER PHOSPHODIESTERASE"/>
    <property type="match status" value="1"/>
</dbReference>
<dbReference type="PROSITE" id="PS51704">
    <property type="entry name" value="GP_PDE"/>
    <property type="match status" value="1"/>
</dbReference>
<protein>
    <submittedName>
        <fullName evidence="2">Glycerophosphoryl diester phosphodiesterase</fullName>
    </submittedName>
</protein>
<reference evidence="3" key="1">
    <citation type="submission" date="2016-09" db="EMBL/GenBank/DDBJ databases">
        <title>Draft genome sequence of a novel species of the family Streptococcaceae isolated from flowers.</title>
        <authorList>
            <person name="Chuah L.-O."/>
            <person name="Yap K.-P."/>
            <person name="Thong K.L."/>
            <person name="Liong M.T."/>
            <person name="Ahmad R."/>
            <person name="Rusul G."/>
        </authorList>
    </citation>
    <scope>NUCLEOTIDE SEQUENCE [LARGE SCALE GENOMIC DNA]</scope>
    <source>
        <strain evidence="3">DF1</strain>
    </source>
</reference>
<evidence type="ECO:0000313" key="2">
    <source>
        <dbReference type="EMBL" id="OFI48506.1"/>
    </source>
</evidence>
<dbReference type="InterPro" id="IPR017946">
    <property type="entry name" value="PLC-like_Pdiesterase_TIM-brl"/>
</dbReference>
<keyword evidence="3" id="KW-1185">Reference proteome</keyword>
<dbReference type="RefSeq" id="WP_070792903.1">
    <property type="nucleotide sequence ID" value="NZ_MKIR01000024.1"/>
</dbReference>
<dbReference type="PANTHER" id="PTHR46211">
    <property type="entry name" value="GLYCEROPHOSPHORYL DIESTER PHOSPHODIESTERASE"/>
    <property type="match status" value="1"/>
</dbReference>
<gene>
    <name evidence="2" type="ORF">BG261_06305</name>
</gene>
<dbReference type="EMBL" id="MKIR01000024">
    <property type="protein sequence ID" value="OFI48506.1"/>
    <property type="molecule type" value="Genomic_DNA"/>
</dbReference>
<dbReference type="OrthoDB" id="384721at2"/>
<feature type="domain" description="GP-PDE" evidence="1">
    <location>
        <begin position="5"/>
        <end position="248"/>
    </location>
</feature>
<dbReference type="Proteomes" id="UP000178622">
    <property type="component" value="Unassembled WGS sequence"/>
</dbReference>
<dbReference type="InterPro" id="IPR030395">
    <property type="entry name" value="GP_PDE_dom"/>
</dbReference>
<evidence type="ECO:0000259" key="1">
    <source>
        <dbReference type="PROSITE" id="PS51704"/>
    </source>
</evidence>
<dbReference type="Pfam" id="PF03009">
    <property type="entry name" value="GDPD"/>
    <property type="match status" value="1"/>
</dbReference>
<dbReference type="Gene3D" id="3.20.20.190">
    <property type="entry name" value="Phosphatidylinositol (PI) phosphodiesterase"/>
    <property type="match status" value="1"/>
</dbReference>
<organism evidence="2 3">
    <name type="scientific">Floricoccus tropicus</name>
    <dbReference type="NCBI Taxonomy" id="1859473"/>
    <lineage>
        <taxon>Bacteria</taxon>
        <taxon>Bacillati</taxon>
        <taxon>Bacillota</taxon>
        <taxon>Bacilli</taxon>
        <taxon>Lactobacillales</taxon>
        <taxon>Streptococcaceae</taxon>
        <taxon>Floricoccus</taxon>
    </lineage>
</organism>